<dbReference type="Proteomes" id="UP000248806">
    <property type="component" value="Unassembled WGS sequence"/>
</dbReference>
<comment type="caution">
    <text evidence="1">The sequence shown here is derived from an EMBL/GenBank/DDBJ whole genome shotgun (WGS) entry which is preliminary data.</text>
</comment>
<reference evidence="1 2" key="1">
    <citation type="submission" date="2018-06" db="EMBL/GenBank/DDBJ databases">
        <title>Genomic Encyclopedia of Archaeal and Bacterial Type Strains, Phase II (KMG-II): from individual species to whole genera.</title>
        <authorList>
            <person name="Goeker M."/>
        </authorList>
    </citation>
    <scope>NUCLEOTIDE SEQUENCE [LARGE SCALE GENOMIC DNA]</scope>
    <source>
        <strain evidence="1 2">ATCC BAA-1881</strain>
    </source>
</reference>
<evidence type="ECO:0000313" key="2">
    <source>
        <dbReference type="Proteomes" id="UP000248806"/>
    </source>
</evidence>
<sequence>MIMEEYDDFHAYRREEVDVSGKNSQLRSPHLYDFPLLGLSLTFGEVSSRPVGDMVCLWHETRTRGTSRACMIFRLQNDEIPVLYV</sequence>
<accession>A0A326U3L0</accession>
<gene>
    <name evidence="1" type="ORF">EI42_06333</name>
</gene>
<proteinExistence type="predicted"/>
<dbReference type="AlphaFoldDB" id="A0A326U3L0"/>
<organism evidence="1 2">
    <name type="scientific">Thermosporothrix hazakensis</name>
    <dbReference type="NCBI Taxonomy" id="644383"/>
    <lineage>
        <taxon>Bacteria</taxon>
        <taxon>Bacillati</taxon>
        <taxon>Chloroflexota</taxon>
        <taxon>Ktedonobacteria</taxon>
        <taxon>Ktedonobacterales</taxon>
        <taxon>Thermosporotrichaceae</taxon>
        <taxon>Thermosporothrix</taxon>
    </lineage>
</organism>
<keyword evidence="2" id="KW-1185">Reference proteome</keyword>
<evidence type="ECO:0000313" key="1">
    <source>
        <dbReference type="EMBL" id="PZW18107.1"/>
    </source>
</evidence>
<name>A0A326U3L0_THEHA</name>
<protein>
    <submittedName>
        <fullName evidence="1">Uncharacterized protein</fullName>
    </submittedName>
</protein>
<dbReference type="EMBL" id="QKUF01000060">
    <property type="protein sequence ID" value="PZW18107.1"/>
    <property type="molecule type" value="Genomic_DNA"/>
</dbReference>